<accession>A0A6G7VQ13</accession>
<proteinExistence type="predicted"/>
<dbReference type="SUPFAM" id="SSF53706">
    <property type="entry name" value="Formate dehydrogenase/DMSO reductase, domains 1-3"/>
    <property type="match status" value="1"/>
</dbReference>
<dbReference type="RefSeq" id="WP_166193508.1">
    <property type="nucleotide sequence ID" value="NZ_CP049811.1"/>
</dbReference>
<dbReference type="Proteomes" id="UP000500791">
    <property type="component" value="Chromosome"/>
</dbReference>
<name>A0A6G7VQ13_9RHOB</name>
<keyword evidence="3" id="KW-1185">Reference proteome</keyword>
<evidence type="ECO:0000313" key="2">
    <source>
        <dbReference type="EMBL" id="QIK41877.1"/>
    </source>
</evidence>
<gene>
    <name evidence="2" type="ORF">G8E03_14600</name>
</gene>
<dbReference type="AlphaFoldDB" id="A0A6G7VQ13"/>
<reference evidence="2 3" key="1">
    <citation type="submission" date="2020-03" db="EMBL/GenBank/DDBJ databases">
        <title>Complete genome sequence of Monaibacterium sp. ALG8 with diverse plasmids.</title>
        <authorList>
            <person name="Sun C."/>
        </authorList>
    </citation>
    <scope>NUCLEOTIDE SEQUENCE [LARGE SCALE GENOMIC DNA]</scope>
    <source>
        <strain evidence="2 3">ALG8</strain>
    </source>
</reference>
<evidence type="ECO:0000313" key="3">
    <source>
        <dbReference type="Proteomes" id="UP000500791"/>
    </source>
</evidence>
<sequence>MTLFNKVLASSIVLFAAGIFAADVQAQADECGVRNQTIRTLTEQFGETRRAMALDNRGIVEVYASDRTGSWTVTLTLPNGRTCLLAAGEHFTPNPGPPATDLES</sequence>
<evidence type="ECO:0000256" key="1">
    <source>
        <dbReference type="SAM" id="SignalP"/>
    </source>
</evidence>
<feature type="chain" id="PRO_5026004772" evidence="1">
    <location>
        <begin position="22"/>
        <end position="104"/>
    </location>
</feature>
<dbReference type="KEGG" id="mon:G8E03_14600"/>
<protein>
    <submittedName>
        <fullName evidence="2">Uncharacterized protein</fullName>
    </submittedName>
</protein>
<keyword evidence="1" id="KW-0732">Signal</keyword>
<feature type="signal peptide" evidence="1">
    <location>
        <begin position="1"/>
        <end position="21"/>
    </location>
</feature>
<organism evidence="2 3">
    <name type="scientific">Pontivivens nitratireducens</name>
    <dbReference type="NCBI Taxonomy" id="2758038"/>
    <lineage>
        <taxon>Bacteria</taxon>
        <taxon>Pseudomonadati</taxon>
        <taxon>Pseudomonadota</taxon>
        <taxon>Alphaproteobacteria</taxon>
        <taxon>Rhodobacterales</taxon>
        <taxon>Paracoccaceae</taxon>
        <taxon>Pontivivens</taxon>
    </lineage>
</organism>
<dbReference type="EMBL" id="CP049811">
    <property type="protein sequence ID" value="QIK41877.1"/>
    <property type="molecule type" value="Genomic_DNA"/>
</dbReference>